<dbReference type="Proteomes" id="UP001209083">
    <property type="component" value="Chromosome"/>
</dbReference>
<sequence length="325" mass="35891">MQTDVGAWFRRRTSSSGQWHRRELVENKNGRRISVVLPAHNEAATVGAIVSLLRSELMEKVPLIDELVVIDSGSSDDTALVAERAGARVFRQDQILPGLEDVPGKGEALWKSLLVTDGDIVAFIDADLRSFDEQFAVGLLGPLLADESVQFVKAFYDRPLVTAETVLPAGGGRVTELVARPLLNLHWPVLSRIVQPLAGEYAARRSLLEQLSFVSGYGVEVGMLIDVVESVGLDTMAQVDLGRREHRNSGDAALGRMAAHIQLAVLSRLQRYGRILLTDEPATLLTQFCREGDSLRPRISEVGIAERPPMISLEEYRQWMAREMT</sequence>
<evidence type="ECO:0000256" key="1">
    <source>
        <dbReference type="ARBA" id="ARBA00001936"/>
    </source>
</evidence>
<keyword evidence="4 12" id="KW-0328">Glycosyltransferase</keyword>
<comment type="catalytic activity">
    <reaction evidence="9">
        <text>(2R)-3-phosphoglycerate + UDP-alpha-D-glucose = (2R)-2-O-(alpha-D-glucopyranosyl)-3-phospho-glycerate + UDP + H(+)</text>
        <dbReference type="Rhea" id="RHEA:31319"/>
        <dbReference type="ChEBI" id="CHEBI:15378"/>
        <dbReference type="ChEBI" id="CHEBI:58223"/>
        <dbReference type="ChEBI" id="CHEBI:58272"/>
        <dbReference type="ChEBI" id="CHEBI:58885"/>
        <dbReference type="ChEBI" id="CHEBI:62600"/>
        <dbReference type="EC" id="2.4.1.266"/>
    </reaction>
    <physiologicalReaction direction="left-to-right" evidence="9">
        <dbReference type="Rhea" id="RHEA:31320"/>
    </physiologicalReaction>
</comment>
<accession>A0ABY8QUT5</accession>
<keyword evidence="5 12" id="KW-0808">Transferase</keyword>
<dbReference type="PANTHER" id="PTHR48090:SF10">
    <property type="entry name" value="GLUCOSYL-3-PHOSPHOGLYCERATE SYNTHASE"/>
    <property type="match status" value="1"/>
</dbReference>
<protein>
    <recommendedName>
        <fullName evidence="8">Glucosyl-3-phosphoglycerate synthase</fullName>
        <ecNumber evidence="7">2.4.1.266</ecNumber>
    </recommendedName>
</protein>
<comment type="catalytic activity">
    <reaction evidence="10">
        <text>an NDP-alpha-D-glucose + (2R)-3-phosphoglycerate = (2R)-2-O-(alpha-D-glucopyranosyl)-3-phospho-glycerate + a ribonucleoside 5'-diphosphate + H(+)</text>
        <dbReference type="Rhea" id="RHEA:47244"/>
        <dbReference type="ChEBI" id="CHEBI:15378"/>
        <dbReference type="ChEBI" id="CHEBI:57930"/>
        <dbReference type="ChEBI" id="CHEBI:58272"/>
        <dbReference type="ChEBI" id="CHEBI:62600"/>
        <dbReference type="ChEBI" id="CHEBI:76533"/>
        <dbReference type="EC" id="2.4.1.266"/>
    </reaction>
    <physiologicalReaction direction="left-to-right" evidence="10">
        <dbReference type="Rhea" id="RHEA:47245"/>
    </physiologicalReaction>
</comment>
<evidence type="ECO:0000256" key="4">
    <source>
        <dbReference type="ARBA" id="ARBA00022676"/>
    </source>
</evidence>
<proteinExistence type="inferred from homology"/>
<organism evidence="12 13">
    <name type="scientific">Saxibacter everestensis</name>
    <dbReference type="NCBI Taxonomy" id="2909229"/>
    <lineage>
        <taxon>Bacteria</taxon>
        <taxon>Bacillati</taxon>
        <taxon>Actinomycetota</taxon>
        <taxon>Actinomycetes</taxon>
        <taxon>Micrococcales</taxon>
        <taxon>Brevibacteriaceae</taxon>
        <taxon>Saxibacter</taxon>
    </lineage>
</organism>
<dbReference type="RefSeq" id="WP_349638944.1">
    <property type="nucleotide sequence ID" value="NZ_CP090958.1"/>
</dbReference>
<evidence type="ECO:0000256" key="3">
    <source>
        <dbReference type="ARBA" id="ARBA00006739"/>
    </source>
</evidence>
<dbReference type="SUPFAM" id="SSF53448">
    <property type="entry name" value="Nucleotide-diphospho-sugar transferases"/>
    <property type="match status" value="1"/>
</dbReference>
<comment type="cofactor">
    <cofactor evidence="1">
        <name>Mn(2+)</name>
        <dbReference type="ChEBI" id="CHEBI:29035"/>
    </cofactor>
</comment>
<evidence type="ECO:0000256" key="7">
    <source>
        <dbReference type="ARBA" id="ARBA00039022"/>
    </source>
</evidence>
<dbReference type="InterPro" id="IPR050256">
    <property type="entry name" value="Glycosyltransferase_2"/>
</dbReference>
<comment type="cofactor">
    <cofactor evidence="2">
        <name>Mg(2+)</name>
        <dbReference type="ChEBI" id="CHEBI:18420"/>
    </cofactor>
</comment>
<dbReference type="InterPro" id="IPR001173">
    <property type="entry name" value="Glyco_trans_2-like"/>
</dbReference>
<gene>
    <name evidence="12" type="ORF">LWF01_19020</name>
</gene>
<dbReference type="InterPro" id="IPR029044">
    <property type="entry name" value="Nucleotide-diphossugar_trans"/>
</dbReference>
<dbReference type="Gene3D" id="3.90.550.10">
    <property type="entry name" value="Spore Coat Polysaccharide Biosynthesis Protein SpsA, Chain A"/>
    <property type="match status" value="1"/>
</dbReference>
<dbReference type="Pfam" id="PF00535">
    <property type="entry name" value="Glycos_transf_2"/>
    <property type="match status" value="1"/>
</dbReference>
<evidence type="ECO:0000259" key="11">
    <source>
        <dbReference type="Pfam" id="PF00535"/>
    </source>
</evidence>
<keyword evidence="6" id="KW-0460">Magnesium</keyword>
<evidence type="ECO:0000256" key="9">
    <source>
        <dbReference type="ARBA" id="ARBA00048689"/>
    </source>
</evidence>
<keyword evidence="13" id="KW-1185">Reference proteome</keyword>
<comment type="similarity">
    <text evidence="3">Belongs to the glycosyltransferase 2 family.</text>
</comment>
<reference evidence="12 13" key="1">
    <citation type="submission" date="2023-05" db="EMBL/GenBank/DDBJ databases">
        <title>Lithophilousrod everest ZFBP1038 complete genpme.</title>
        <authorList>
            <person name="Tian M."/>
        </authorList>
    </citation>
    <scope>NUCLEOTIDE SEQUENCE [LARGE SCALE GENOMIC DNA]</scope>
    <source>
        <strain evidence="12 13">ZFBP1038</strain>
    </source>
</reference>
<evidence type="ECO:0000313" key="12">
    <source>
        <dbReference type="EMBL" id="WGW12145.1"/>
    </source>
</evidence>
<name>A0ABY8QUT5_9MICO</name>
<feature type="domain" description="Glycosyltransferase 2-like" evidence="11">
    <location>
        <begin position="34"/>
        <end position="133"/>
    </location>
</feature>
<evidence type="ECO:0000256" key="10">
    <source>
        <dbReference type="ARBA" id="ARBA00048997"/>
    </source>
</evidence>
<dbReference type="EMBL" id="CP090958">
    <property type="protein sequence ID" value="WGW12145.1"/>
    <property type="molecule type" value="Genomic_DNA"/>
</dbReference>
<evidence type="ECO:0000313" key="13">
    <source>
        <dbReference type="Proteomes" id="UP001209083"/>
    </source>
</evidence>
<evidence type="ECO:0000256" key="5">
    <source>
        <dbReference type="ARBA" id="ARBA00022679"/>
    </source>
</evidence>
<dbReference type="GO" id="GO:0016757">
    <property type="term" value="F:glycosyltransferase activity"/>
    <property type="evidence" value="ECO:0007669"/>
    <property type="project" value="UniProtKB-KW"/>
</dbReference>
<evidence type="ECO:0000256" key="2">
    <source>
        <dbReference type="ARBA" id="ARBA00001946"/>
    </source>
</evidence>
<dbReference type="EC" id="2.4.1.266" evidence="7"/>
<dbReference type="NCBIfam" id="NF010496">
    <property type="entry name" value="PRK13915.1"/>
    <property type="match status" value="1"/>
</dbReference>
<dbReference type="PANTHER" id="PTHR48090">
    <property type="entry name" value="UNDECAPRENYL-PHOSPHATE 4-DEOXY-4-FORMAMIDO-L-ARABINOSE TRANSFERASE-RELATED"/>
    <property type="match status" value="1"/>
</dbReference>
<evidence type="ECO:0000256" key="6">
    <source>
        <dbReference type="ARBA" id="ARBA00022842"/>
    </source>
</evidence>
<evidence type="ECO:0000256" key="8">
    <source>
        <dbReference type="ARBA" id="ARBA00040894"/>
    </source>
</evidence>